<dbReference type="InterPro" id="IPR012902">
    <property type="entry name" value="N_methyl_site"/>
</dbReference>
<accession>A0ABT8NDC3</accession>
<dbReference type="RefSeq" id="WP_301856493.1">
    <property type="nucleotide sequence ID" value="NZ_JAUJWU010000002.1"/>
</dbReference>
<dbReference type="EMBL" id="JAUJWU010000002">
    <property type="protein sequence ID" value="MDN7245890.1"/>
    <property type="molecule type" value="Genomic_DNA"/>
</dbReference>
<name>A0ABT8NDC3_9BACL</name>
<comment type="caution">
    <text evidence="4">The sequence shown here is derived from an EMBL/GenBank/DDBJ whole genome shotgun (WGS) entry which is preliminary data.</text>
</comment>
<reference evidence="4 5" key="1">
    <citation type="submission" date="2023-07" db="EMBL/GenBank/DDBJ databases">
        <title>Novel species in genus Planococcus.</title>
        <authorList>
            <person name="Ning S."/>
        </authorList>
    </citation>
    <scope>NUCLEOTIDE SEQUENCE [LARGE SCALE GENOMIC DNA]</scope>
    <source>
        <strain evidence="4 5">N017</strain>
    </source>
</reference>
<evidence type="ECO:0000256" key="2">
    <source>
        <dbReference type="ARBA" id="ARBA00023287"/>
    </source>
</evidence>
<protein>
    <submittedName>
        <fullName evidence="4">Type II secretion system protein</fullName>
    </submittedName>
</protein>
<evidence type="ECO:0000256" key="3">
    <source>
        <dbReference type="SAM" id="Phobius"/>
    </source>
</evidence>
<gene>
    <name evidence="4" type="ORF">QWY13_10270</name>
</gene>
<evidence type="ECO:0000313" key="4">
    <source>
        <dbReference type="EMBL" id="MDN7245890.1"/>
    </source>
</evidence>
<organism evidence="4 5">
    <name type="scientific">Planococcus shenhongbingii</name>
    <dbReference type="NCBI Taxonomy" id="3058398"/>
    <lineage>
        <taxon>Bacteria</taxon>
        <taxon>Bacillati</taxon>
        <taxon>Bacillota</taxon>
        <taxon>Bacilli</taxon>
        <taxon>Bacillales</taxon>
        <taxon>Caryophanaceae</taxon>
        <taxon>Planococcus</taxon>
    </lineage>
</organism>
<keyword evidence="3" id="KW-0472">Membrane</keyword>
<keyword evidence="3" id="KW-1133">Transmembrane helix</keyword>
<comment type="subcellular location">
    <subcellularLocation>
        <location evidence="1">Cell surface</location>
    </subcellularLocation>
</comment>
<sequence>MRKVGNEKGLTLVEVLAAMAILGIFFAGIMTIFPQMTLFNNKTEVKLDTMNLARQEMAKIVSPKSPLQWVGKRNVAVYPVRGYQTFKEKIPEVVPLIPVTAGQSAYTIDSSIPASAGFVRYRRDNDYTYEVDIYLQCEPYKTTTATGVLHCDNPDLPQLYKVHFKVYKGDQLSSETYSYIKFIVEKLGG</sequence>
<evidence type="ECO:0000313" key="5">
    <source>
        <dbReference type="Proteomes" id="UP001172142"/>
    </source>
</evidence>
<proteinExistence type="predicted"/>
<dbReference type="NCBIfam" id="TIGR02532">
    <property type="entry name" value="IV_pilin_GFxxxE"/>
    <property type="match status" value="1"/>
</dbReference>
<feature type="transmembrane region" description="Helical" evidence="3">
    <location>
        <begin position="12"/>
        <end position="33"/>
    </location>
</feature>
<evidence type="ECO:0000256" key="1">
    <source>
        <dbReference type="ARBA" id="ARBA00004241"/>
    </source>
</evidence>
<dbReference type="Proteomes" id="UP001172142">
    <property type="component" value="Unassembled WGS sequence"/>
</dbReference>
<dbReference type="Pfam" id="PF07963">
    <property type="entry name" value="N_methyl"/>
    <property type="match status" value="1"/>
</dbReference>
<keyword evidence="5" id="KW-1185">Reference proteome</keyword>
<keyword evidence="2" id="KW-0178">Competence</keyword>
<keyword evidence="3" id="KW-0812">Transmembrane</keyword>
<dbReference type="PROSITE" id="PS00409">
    <property type="entry name" value="PROKAR_NTER_METHYL"/>
    <property type="match status" value="1"/>
</dbReference>